<comment type="caution">
    <text evidence="2">The sequence shown here is derived from an EMBL/GenBank/DDBJ whole genome shotgun (WGS) entry which is preliminary data.</text>
</comment>
<dbReference type="InterPro" id="IPR050627">
    <property type="entry name" value="Nitroreductase/BluB"/>
</dbReference>
<proteinExistence type="predicted"/>
<dbReference type="GO" id="GO:0016491">
    <property type="term" value="F:oxidoreductase activity"/>
    <property type="evidence" value="ECO:0007669"/>
    <property type="project" value="InterPro"/>
</dbReference>
<dbReference type="Pfam" id="PF00881">
    <property type="entry name" value="Nitroreductase"/>
    <property type="match status" value="2"/>
</dbReference>
<accession>A0A4V3NZR9</accession>
<evidence type="ECO:0000313" key="3">
    <source>
        <dbReference type="Proteomes" id="UP000306416"/>
    </source>
</evidence>
<dbReference type="PANTHER" id="PTHR23026:SF117">
    <property type="entry name" value="NITROREDUCTASE"/>
    <property type="match status" value="1"/>
</dbReference>
<dbReference type="InterPro" id="IPR000415">
    <property type="entry name" value="Nitroreductase-like"/>
</dbReference>
<dbReference type="AlphaFoldDB" id="A0A4V3NZR9"/>
<dbReference type="Proteomes" id="UP000306416">
    <property type="component" value="Unassembled WGS sequence"/>
</dbReference>
<dbReference type="Gene3D" id="3.40.109.10">
    <property type="entry name" value="NADH Oxidase"/>
    <property type="match status" value="1"/>
</dbReference>
<organism evidence="2 3">
    <name type="scientific">Geomonas terrae</name>
    <dbReference type="NCBI Taxonomy" id="2562681"/>
    <lineage>
        <taxon>Bacteria</taxon>
        <taxon>Pseudomonadati</taxon>
        <taxon>Thermodesulfobacteriota</taxon>
        <taxon>Desulfuromonadia</taxon>
        <taxon>Geobacterales</taxon>
        <taxon>Geobacteraceae</taxon>
        <taxon>Geomonas</taxon>
    </lineage>
</organism>
<dbReference type="InterPro" id="IPR029479">
    <property type="entry name" value="Nitroreductase"/>
</dbReference>
<feature type="domain" description="Nitroreductase" evidence="1">
    <location>
        <begin position="62"/>
        <end position="149"/>
    </location>
</feature>
<dbReference type="CDD" id="cd02151">
    <property type="entry name" value="nitroreductase"/>
    <property type="match status" value="1"/>
</dbReference>
<feature type="domain" description="Nitroreductase" evidence="1">
    <location>
        <begin position="6"/>
        <end position="58"/>
    </location>
</feature>
<dbReference type="PANTHER" id="PTHR23026">
    <property type="entry name" value="NADPH NITROREDUCTASE"/>
    <property type="match status" value="1"/>
</dbReference>
<sequence length="173" mass="19374">MIELLRIRRSTRKFTSEKVSVEAVETLIEAALRAPASRSINPWEFIVVDDPELLQKLSLSKQHGSEFVARAPLAIVVCADETKSDVWVEDCSIAAILIQCTAVSLGLGSCWAQIRNRKHDARQSAEAYIQELLGLPDNIKVECVLGIGHAAERLRPLPAEKLQHDKIRRNRWA</sequence>
<reference evidence="2 3" key="1">
    <citation type="submission" date="2019-04" db="EMBL/GenBank/DDBJ databases">
        <title>Geobacter oryzae sp. nov., ferric-reducing bacteria isolated from paddy soil.</title>
        <authorList>
            <person name="Xu Z."/>
            <person name="Masuda Y."/>
            <person name="Itoh H."/>
            <person name="Senoo K."/>
        </authorList>
    </citation>
    <scope>NUCLEOTIDE SEQUENCE [LARGE SCALE GENOMIC DNA]</scope>
    <source>
        <strain evidence="2 3">Red111</strain>
    </source>
</reference>
<evidence type="ECO:0000313" key="2">
    <source>
        <dbReference type="EMBL" id="TGU72752.1"/>
    </source>
</evidence>
<name>A0A4V3NZR9_9BACT</name>
<dbReference type="RefSeq" id="WP_135870225.1">
    <property type="nucleotide sequence ID" value="NZ_SRSC01000002.1"/>
</dbReference>
<evidence type="ECO:0000259" key="1">
    <source>
        <dbReference type="Pfam" id="PF00881"/>
    </source>
</evidence>
<dbReference type="SUPFAM" id="SSF55469">
    <property type="entry name" value="FMN-dependent nitroreductase-like"/>
    <property type="match status" value="1"/>
</dbReference>
<dbReference type="EMBL" id="SRSC01000002">
    <property type="protein sequence ID" value="TGU72752.1"/>
    <property type="molecule type" value="Genomic_DNA"/>
</dbReference>
<gene>
    <name evidence="2" type="ORF">E4633_10710</name>
</gene>
<protein>
    <submittedName>
        <fullName evidence="2">NAD(P)H-dependent dehydrogenase/reductase</fullName>
    </submittedName>
</protein>
<keyword evidence="3" id="KW-1185">Reference proteome</keyword>